<keyword evidence="2" id="KW-1185">Reference proteome</keyword>
<dbReference type="Proteomes" id="UP000006251">
    <property type="component" value="Unassembled WGS sequence"/>
</dbReference>
<name>K6ZNI0_9ALTE</name>
<dbReference type="EMBL" id="BAEQ01000056">
    <property type="protein sequence ID" value="GAC30443.1"/>
    <property type="molecule type" value="Genomic_DNA"/>
</dbReference>
<evidence type="ECO:0008006" key="3">
    <source>
        <dbReference type="Google" id="ProtNLM"/>
    </source>
</evidence>
<comment type="caution">
    <text evidence="1">The sequence shown here is derived from an EMBL/GenBank/DDBJ whole genome shotgun (WGS) entry which is preliminary data.</text>
</comment>
<proteinExistence type="predicted"/>
<protein>
    <recommendedName>
        <fullName evidence="3">Cytoplasmic protein</fullName>
    </recommendedName>
</protein>
<reference evidence="2" key="1">
    <citation type="journal article" date="2014" name="Environ. Microbiol.">
        <title>Comparative genomics of the marine bacterial genus Glaciecola reveals the high degree of genomic diversity and genomic characteristic for cold adaptation.</title>
        <authorList>
            <person name="Qin Q.L."/>
            <person name="Xie B.B."/>
            <person name="Yu Y."/>
            <person name="Shu Y.L."/>
            <person name="Rong J.C."/>
            <person name="Zhang Y.J."/>
            <person name="Zhao D.L."/>
            <person name="Chen X.L."/>
            <person name="Zhang X.Y."/>
            <person name="Chen B."/>
            <person name="Zhou B.C."/>
            <person name="Zhang Y.Z."/>
        </authorList>
    </citation>
    <scope>NUCLEOTIDE SEQUENCE [LARGE SCALE GENOMIC DNA]</scope>
    <source>
        <strain evidence="2">ACAM 615</strain>
    </source>
</reference>
<dbReference type="OrthoDB" id="9807855at2"/>
<dbReference type="InterPro" id="IPR024530">
    <property type="entry name" value="QSregVF_b"/>
</dbReference>
<dbReference type="Pfam" id="PF12843">
    <property type="entry name" value="QSregVF_b"/>
    <property type="match status" value="1"/>
</dbReference>
<evidence type="ECO:0000313" key="1">
    <source>
        <dbReference type="EMBL" id="GAC30443.1"/>
    </source>
</evidence>
<gene>
    <name evidence="1" type="ORF">GPAL_3601</name>
</gene>
<dbReference type="STRING" id="1121922.GCA_000428905_02063"/>
<accession>K6ZNI0</accession>
<sequence length="103" mass="11654">MNIDFGSQSQEALLTLVNTVMPFGKYAGTKLLNLPEPYLVWFHKQGFPSGQLGEQLASMYEIKLNGLEPLLTPLLYENRNAGRAAFSNSEDIETIKTRDKNRY</sequence>
<evidence type="ECO:0000313" key="2">
    <source>
        <dbReference type="Proteomes" id="UP000006251"/>
    </source>
</evidence>
<dbReference type="AlphaFoldDB" id="K6ZNI0"/>
<organism evidence="1 2">
    <name type="scientific">Brumicola pallidula DSM 14239 = ACAM 615</name>
    <dbReference type="NCBI Taxonomy" id="1121922"/>
    <lineage>
        <taxon>Bacteria</taxon>
        <taxon>Pseudomonadati</taxon>
        <taxon>Pseudomonadota</taxon>
        <taxon>Gammaproteobacteria</taxon>
        <taxon>Alteromonadales</taxon>
        <taxon>Alteromonadaceae</taxon>
        <taxon>Brumicola</taxon>
    </lineage>
</organism>